<dbReference type="PANTHER" id="PTHR33167:SF70">
    <property type="entry name" value="DUF3741 DOMAIN-CONTAINING PROTEIN"/>
    <property type="match status" value="1"/>
</dbReference>
<dbReference type="Proteomes" id="UP001054252">
    <property type="component" value="Unassembled WGS sequence"/>
</dbReference>
<protein>
    <submittedName>
        <fullName evidence="2">Uncharacterized protein</fullName>
    </submittedName>
</protein>
<feature type="region of interest" description="Disordered" evidence="1">
    <location>
        <begin position="931"/>
        <end position="1003"/>
    </location>
</feature>
<evidence type="ECO:0000313" key="3">
    <source>
        <dbReference type="Proteomes" id="UP001054252"/>
    </source>
</evidence>
<feature type="region of interest" description="Disordered" evidence="1">
    <location>
        <begin position="264"/>
        <end position="286"/>
    </location>
</feature>
<dbReference type="EMBL" id="BPVZ01000011">
    <property type="protein sequence ID" value="GKU97326.1"/>
    <property type="molecule type" value="Genomic_DNA"/>
</dbReference>
<dbReference type="PANTHER" id="PTHR33167">
    <property type="entry name" value="TRANSCRIPTION FACTOR, PUTATIVE (DUF863)-RELATED"/>
    <property type="match status" value="1"/>
</dbReference>
<organism evidence="2 3">
    <name type="scientific">Rubroshorea leprosula</name>
    <dbReference type="NCBI Taxonomy" id="152421"/>
    <lineage>
        <taxon>Eukaryota</taxon>
        <taxon>Viridiplantae</taxon>
        <taxon>Streptophyta</taxon>
        <taxon>Embryophyta</taxon>
        <taxon>Tracheophyta</taxon>
        <taxon>Spermatophyta</taxon>
        <taxon>Magnoliopsida</taxon>
        <taxon>eudicotyledons</taxon>
        <taxon>Gunneridae</taxon>
        <taxon>Pentapetalae</taxon>
        <taxon>rosids</taxon>
        <taxon>malvids</taxon>
        <taxon>Malvales</taxon>
        <taxon>Dipterocarpaceae</taxon>
        <taxon>Rubroshorea</taxon>
    </lineage>
</organism>
<keyword evidence="3" id="KW-1185">Reference proteome</keyword>
<feature type="compositionally biased region" description="Low complexity" evidence="1">
    <location>
        <begin position="656"/>
        <end position="667"/>
    </location>
</feature>
<feature type="compositionally biased region" description="Low complexity" evidence="1">
    <location>
        <begin position="275"/>
        <end position="284"/>
    </location>
</feature>
<sequence>MGTEVQLKMHFPGYYSLRDLNHDTGKVSWPLHHENKNFELYHNFFSTRPAIDIGCDKEQLRHTILKQESIFRHQLHELHRLYRRQREMMNEMKSKELNKHLIHVGTSQSSPFSSGFLSQDEQKSHVLESQMLDLSCGRLYKSEADSIHSQFSSLKEKLLHSGCDSLLNGLNLKNGESLESQCKNVQRRLFDLERPADEYLSNREGDLGVSAVSGVENYPSKRIFDFPHQREGKLSIRNGSSYNCNGDAINSNLYVRGTSCHTNWNGPTQVDKAQRQQSSTRSQQGFQPLAAEFSQNSHNGREEGIGLDNLHVEIERRQKAWLSNSVENGHNRSTSSFCGSFHAEELHKQPKSVQVETTKVQPSNTETPAKRKIFGVEIPESSSGTSAAASLALNDASAFASHSLDQLANGPRSDTTNSEIFSVSTWKRFPSSWSQNAPGNPGSSTVGQPNGRSITSMQDHRVAEDKVLAQSDSRFVPNLRTDKLCQNGQYCSPSKSKESRVCCPSVGFSNQNCPSPSNQVVSEQLVQHAPINNFKGLSLEAKSAVDLNMPVNGYQNESIPQLNMNVVEKQENLHAGLSWLRAHPLSNGKAAKEMEVSCQIEMKKCPYQSIIQDSFSAASVNNTDYWRQEGDYHSSKTKILGFHILEIESKDMPSPSSLLKSKISASANGTDSSSPASGERPMKSLVVEKEVTELNADLKPEIDLNLCVVDERIEGDVQPPSPKTSMRFAAVIDLEVPATIDTETASGFESPESQLKKPFDSSQNESEEPQRLNIVSAAAEALVALSTSAINVDNCSCQQLETPAGSSLHWFAEIISSYGSDSEIDVRSSPDKDGASCEDYSLDGLDYFELMTLNLTETKVEECCYMPQVLENQKGEKPFTRRPRRGQARRGRQRKHFQRDILPSLTSLSRNEVSQDLQTIEGLIQAKGGNWQSSLTQKNNSKSSSGRGRKRSVPPSSNASCLDPVKQAEAVIPESNLTGWGKRTRRPPRQRCPIAINNPLPVK</sequence>
<accession>A0AAV5II56</accession>
<feature type="compositionally biased region" description="Basic residues" evidence="1">
    <location>
        <begin position="880"/>
        <end position="897"/>
    </location>
</feature>
<evidence type="ECO:0000313" key="2">
    <source>
        <dbReference type="EMBL" id="GKU97326.1"/>
    </source>
</evidence>
<proteinExistence type="predicted"/>
<feature type="region of interest" description="Disordered" evidence="1">
    <location>
        <begin position="743"/>
        <end position="770"/>
    </location>
</feature>
<dbReference type="InterPro" id="IPR008581">
    <property type="entry name" value="DUF863_pln"/>
</dbReference>
<feature type="region of interest" description="Disordered" evidence="1">
    <location>
        <begin position="656"/>
        <end position="683"/>
    </location>
</feature>
<gene>
    <name evidence="2" type="ORF">SLEP1_g10488</name>
</gene>
<dbReference type="AlphaFoldDB" id="A0AAV5II56"/>
<comment type="caution">
    <text evidence="2">The sequence shown here is derived from an EMBL/GenBank/DDBJ whole genome shotgun (WGS) entry which is preliminary data.</text>
</comment>
<feature type="region of interest" description="Disordered" evidence="1">
    <location>
        <begin position="874"/>
        <end position="903"/>
    </location>
</feature>
<feature type="region of interest" description="Disordered" evidence="1">
    <location>
        <begin position="432"/>
        <end position="454"/>
    </location>
</feature>
<feature type="compositionally biased region" description="Polar residues" evidence="1">
    <location>
        <begin position="743"/>
        <end position="753"/>
    </location>
</feature>
<name>A0AAV5II56_9ROSI</name>
<evidence type="ECO:0000256" key="1">
    <source>
        <dbReference type="SAM" id="MobiDB-lite"/>
    </source>
</evidence>
<dbReference type="Pfam" id="PF05904">
    <property type="entry name" value="DUF863"/>
    <property type="match status" value="1"/>
</dbReference>
<reference evidence="2 3" key="1">
    <citation type="journal article" date="2021" name="Commun. Biol.">
        <title>The genome of Shorea leprosula (Dipterocarpaceae) highlights the ecological relevance of drought in aseasonal tropical rainforests.</title>
        <authorList>
            <person name="Ng K.K.S."/>
            <person name="Kobayashi M.J."/>
            <person name="Fawcett J.A."/>
            <person name="Hatakeyama M."/>
            <person name="Paape T."/>
            <person name="Ng C.H."/>
            <person name="Ang C.C."/>
            <person name="Tnah L.H."/>
            <person name="Lee C.T."/>
            <person name="Nishiyama T."/>
            <person name="Sese J."/>
            <person name="O'Brien M.J."/>
            <person name="Copetti D."/>
            <person name="Mohd Noor M.I."/>
            <person name="Ong R.C."/>
            <person name="Putra M."/>
            <person name="Sireger I.Z."/>
            <person name="Indrioko S."/>
            <person name="Kosugi Y."/>
            <person name="Izuno A."/>
            <person name="Isagi Y."/>
            <person name="Lee S.L."/>
            <person name="Shimizu K.K."/>
        </authorList>
    </citation>
    <scope>NUCLEOTIDE SEQUENCE [LARGE SCALE GENOMIC DNA]</scope>
    <source>
        <strain evidence="2">214</strain>
    </source>
</reference>